<comment type="caution">
    <text evidence="1">The sequence shown here is derived from an EMBL/GenBank/DDBJ whole genome shotgun (WGS) entry which is preliminary data.</text>
</comment>
<protein>
    <submittedName>
        <fullName evidence="1">Uncharacterized protein</fullName>
    </submittedName>
</protein>
<accession>A0ABU6YGX4</accession>
<dbReference type="EMBL" id="JASCZI010241868">
    <property type="protein sequence ID" value="MED6207893.1"/>
    <property type="molecule type" value="Genomic_DNA"/>
</dbReference>
<reference evidence="1 2" key="1">
    <citation type="journal article" date="2023" name="Plants (Basel)">
        <title>Bridging the Gap: Combining Genomics and Transcriptomics Approaches to Understand Stylosanthes scabra, an Orphan Legume from the Brazilian Caatinga.</title>
        <authorList>
            <person name="Ferreira-Neto J.R.C."/>
            <person name="da Silva M.D."/>
            <person name="Binneck E."/>
            <person name="de Melo N.F."/>
            <person name="da Silva R.H."/>
            <person name="de Melo A.L.T.M."/>
            <person name="Pandolfi V."/>
            <person name="Bustamante F.O."/>
            <person name="Brasileiro-Vidal A.C."/>
            <person name="Benko-Iseppon A.M."/>
        </authorList>
    </citation>
    <scope>NUCLEOTIDE SEQUENCE [LARGE SCALE GENOMIC DNA]</scope>
    <source>
        <tissue evidence="1">Leaves</tissue>
    </source>
</reference>
<proteinExistence type="predicted"/>
<gene>
    <name evidence="1" type="ORF">PIB30_039892</name>
</gene>
<keyword evidence="2" id="KW-1185">Reference proteome</keyword>
<dbReference type="Proteomes" id="UP001341840">
    <property type="component" value="Unassembled WGS sequence"/>
</dbReference>
<evidence type="ECO:0000313" key="1">
    <source>
        <dbReference type="EMBL" id="MED6207893.1"/>
    </source>
</evidence>
<name>A0ABU6YGX4_9FABA</name>
<organism evidence="1 2">
    <name type="scientific">Stylosanthes scabra</name>
    <dbReference type="NCBI Taxonomy" id="79078"/>
    <lineage>
        <taxon>Eukaryota</taxon>
        <taxon>Viridiplantae</taxon>
        <taxon>Streptophyta</taxon>
        <taxon>Embryophyta</taxon>
        <taxon>Tracheophyta</taxon>
        <taxon>Spermatophyta</taxon>
        <taxon>Magnoliopsida</taxon>
        <taxon>eudicotyledons</taxon>
        <taxon>Gunneridae</taxon>
        <taxon>Pentapetalae</taxon>
        <taxon>rosids</taxon>
        <taxon>fabids</taxon>
        <taxon>Fabales</taxon>
        <taxon>Fabaceae</taxon>
        <taxon>Papilionoideae</taxon>
        <taxon>50 kb inversion clade</taxon>
        <taxon>dalbergioids sensu lato</taxon>
        <taxon>Dalbergieae</taxon>
        <taxon>Pterocarpus clade</taxon>
        <taxon>Stylosanthes</taxon>
    </lineage>
</organism>
<evidence type="ECO:0000313" key="2">
    <source>
        <dbReference type="Proteomes" id="UP001341840"/>
    </source>
</evidence>
<sequence length="76" mass="8750">MDAASHWYVRIGALGAYAQAPFLILGVSPKSSRCVRTSPWMRTHRLQNWPPSFSSRFPRSFRPFQPLLFRSLAIQT</sequence>